<feature type="domain" description="MYND-type" evidence="5">
    <location>
        <begin position="329"/>
        <end position="366"/>
    </location>
</feature>
<dbReference type="PROSITE" id="PS50865">
    <property type="entry name" value="ZF_MYND_2"/>
    <property type="match status" value="1"/>
</dbReference>
<gene>
    <name evidence="6" type="ORF">BCR35DRAFT_304005</name>
</gene>
<dbReference type="InterPro" id="IPR002893">
    <property type="entry name" value="Znf_MYND"/>
</dbReference>
<dbReference type="AlphaFoldDB" id="A0A1Y2FEJ6"/>
<dbReference type="InterPro" id="IPR012912">
    <property type="entry name" value="Plasmid_pRiA4b_Orf3-like"/>
</dbReference>
<dbReference type="GO" id="GO:0008270">
    <property type="term" value="F:zinc ion binding"/>
    <property type="evidence" value="ECO:0007669"/>
    <property type="project" value="UniProtKB-KW"/>
</dbReference>
<keyword evidence="3" id="KW-0862">Zinc</keyword>
<keyword evidence="1" id="KW-0479">Metal-binding</keyword>
<keyword evidence="7" id="KW-1185">Reference proteome</keyword>
<evidence type="ECO:0000313" key="7">
    <source>
        <dbReference type="Proteomes" id="UP000193467"/>
    </source>
</evidence>
<dbReference type="Pfam" id="PF07929">
    <property type="entry name" value="PRiA4_ORF3"/>
    <property type="match status" value="1"/>
</dbReference>
<dbReference type="Pfam" id="PF01753">
    <property type="entry name" value="zf-MYND"/>
    <property type="match status" value="1"/>
</dbReference>
<comment type="caution">
    <text evidence="6">The sequence shown here is derived from an EMBL/GenBank/DDBJ whole genome shotgun (WGS) entry which is preliminary data.</text>
</comment>
<dbReference type="Gene3D" id="3.10.290.30">
    <property type="entry name" value="MM3350-like"/>
    <property type="match status" value="1"/>
</dbReference>
<dbReference type="SUPFAM" id="SSF159941">
    <property type="entry name" value="MM3350-like"/>
    <property type="match status" value="1"/>
</dbReference>
<dbReference type="InParanoid" id="A0A1Y2FEJ6"/>
<accession>A0A1Y2FEJ6</accession>
<dbReference type="SUPFAM" id="SSF144232">
    <property type="entry name" value="HIT/MYND zinc finger-like"/>
    <property type="match status" value="1"/>
</dbReference>
<protein>
    <submittedName>
        <fullName evidence="6">MM3350-like domain-containing protein</fullName>
    </submittedName>
</protein>
<dbReference type="Gene3D" id="6.10.140.2220">
    <property type="match status" value="1"/>
</dbReference>
<dbReference type="OrthoDB" id="432970at2759"/>
<reference evidence="6 7" key="1">
    <citation type="submission" date="2016-07" db="EMBL/GenBank/DDBJ databases">
        <title>Pervasive Adenine N6-methylation of Active Genes in Fungi.</title>
        <authorList>
            <consortium name="DOE Joint Genome Institute"/>
            <person name="Mondo S.J."/>
            <person name="Dannebaum R.O."/>
            <person name="Kuo R.C."/>
            <person name="Labutti K."/>
            <person name="Haridas S."/>
            <person name="Kuo A."/>
            <person name="Salamov A."/>
            <person name="Ahrendt S.R."/>
            <person name="Lipzen A."/>
            <person name="Sullivan W."/>
            <person name="Andreopoulos W.B."/>
            <person name="Clum A."/>
            <person name="Lindquist E."/>
            <person name="Daum C."/>
            <person name="Ramamoorthy G.K."/>
            <person name="Gryganskyi A."/>
            <person name="Culley D."/>
            <person name="Magnuson J.K."/>
            <person name="James T.Y."/>
            <person name="O'Malley M.A."/>
            <person name="Stajich J.E."/>
            <person name="Spatafora J.W."/>
            <person name="Visel A."/>
            <person name="Grigoriev I.V."/>
        </authorList>
    </citation>
    <scope>NUCLEOTIDE SEQUENCE [LARGE SCALE GENOMIC DNA]</scope>
    <source>
        <strain evidence="6 7">62-1032</strain>
    </source>
</reference>
<dbReference type="PANTHER" id="PTHR41878">
    <property type="entry name" value="LEXA REPRESSOR-RELATED"/>
    <property type="match status" value="1"/>
</dbReference>
<evidence type="ECO:0000259" key="5">
    <source>
        <dbReference type="PROSITE" id="PS50865"/>
    </source>
</evidence>
<dbReference type="InterPro" id="IPR024047">
    <property type="entry name" value="MM3350-like_sf"/>
</dbReference>
<dbReference type="EMBL" id="MCGR01000022">
    <property type="protein sequence ID" value="ORY81834.1"/>
    <property type="molecule type" value="Genomic_DNA"/>
</dbReference>
<evidence type="ECO:0000313" key="6">
    <source>
        <dbReference type="EMBL" id="ORY81834.1"/>
    </source>
</evidence>
<proteinExistence type="predicted"/>
<dbReference type="PROSITE" id="PS01360">
    <property type="entry name" value="ZF_MYND_1"/>
    <property type="match status" value="1"/>
</dbReference>
<evidence type="ECO:0000256" key="3">
    <source>
        <dbReference type="ARBA" id="ARBA00022833"/>
    </source>
</evidence>
<evidence type="ECO:0000256" key="2">
    <source>
        <dbReference type="ARBA" id="ARBA00022771"/>
    </source>
</evidence>
<name>A0A1Y2FEJ6_9BASI</name>
<dbReference type="Proteomes" id="UP000193467">
    <property type="component" value="Unassembled WGS sequence"/>
</dbReference>
<keyword evidence="2 4" id="KW-0863">Zinc-finger</keyword>
<dbReference type="PANTHER" id="PTHR41878:SF1">
    <property type="entry name" value="TNPR PROTEIN"/>
    <property type="match status" value="1"/>
</dbReference>
<dbReference type="STRING" id="106004.A0A1Y2FEJ6"/>
<organism evidence="6 7">
    <name type="scientific">Leucosporidium creatinivorum</name>
    <dbReference type="NCBI Taxonomy" id="106004"/>
    <lineage>
        <taxon>Eukaryota</taxon>
        <taxon>Fungi</taxon>
        <taxon>Dikarya</taxon>
        <taxon>Basidiomycota</taxon>
        <taxon>Pucciniomycotina</taxon>
        <taxon>Microbotryomycetes</taxon>
        <taxon>Leucosporidiales</taxon>
        <taxon>Leucosporidium</taxon>
    </lineage>
</organism>
<evidence type="ECO:0000256" key="1">
    <source>
        <dbReference type="ARBA" id="ARBA00022723"/>
    </source>
</evidence>
<sequence length="380" mass="42413">MASLFRGMETQNFDRDGPGSLEEQFVKILMERKRVKLAKREAEVAALSRRDVVLQVTLPFHTHPRLAPITRRLRCSAGTKLSVFQDKILSPVMGWERNLHSYVFIEYEDGAMFGTPKNSSHIDNVHSQGVGDYAHFEDEQFTIAHLISKEGDAFQYLYDFGDKFYHEIKVIELLEEEDSTGEIVLLEGNGACPGENMQGNDRYGEVLMRFIKGDEAERTKIKAEILECPNYSFNGSSSVPIASFNPVHFSIIEGQKRLSLALSSPNSRRDGAKMYSIPLGGADIGTESFYSKFANGRKGTRHKVTETGGIGSWTELKSTVADLEGQNTCQVCGKGAELSKCSGCRRIWYCSADHQKSDWMFHKTACRKAQAARAKAAAIV</sequence>
<evidence type="ECO:0000256" key="4">
    <source>
        <dbReference type="PROSITE-ProRule" id="PRU00134"/>
    </source>
</evidence>